<evidence type="ECO:0000313" key="2">
    <source>
        <dbReference type="EMBL" id="VFK45244.1"/>
    </source>
</evidence>
<dbReference type="EMBL" id="CAADFS010000025">
    <property type="protein sequence ID" value="VFK45244.1"/>
    <property type="molecule type" value="Genomic_DNA"/>
</dbReference>
<protein>
    <submittedName>
        <fullName evidence="1">Uncharacterized protein</fullName>
    </submittedName>
</protein>
<gene>
    <name evidence="2" type="ORF">BECKTC1821D_GA0114238_102511</name>
    <name evidence="1" type="ORF">BECKTC1821E_GA0114239_101118</name>
    <name evidence="3" type="ORF">BECKTC1821F_GA0114240_11019</name>
</gene>
<accession>A0A450YIQ6</accession>
<dbReference type="EMBL" id="CAADFT010000011">
    <property type="protein sequence ID" value="VFK41343.1"/>
    <property type="molecule type" value="Genomic_DNA"/>
</dbReference>
<evidence type="ECO:0000313" key="3">
    <source>
        <dbReference type="EMBL" id="VFK63598.1"/>
    </source>
</evidence>
<organism evidence="1">
    <name type="scientific">Candidatus Kentrum sp. TC</name>
    <dbReference type="NCBI Taxonomy" id="2126339"/>
    <lineage>
        <taxon>Bacteria</taxon>
        <taxon>Pseudomonadati</taxon>
        <taxon>Pseudomonadota</taxon>
        <taxon>Gammaproteobacteria</taxon>
        <taxon>Candidatus Kentrum</taxon>
    </lineage>
</organism>
<dbReference type="EMBL" id="CAADFW010000101">
    <property type="protein sequence ID" value="VFK63598.1"/>
    <property type="molecule type" value="Genomic_DNA"/>
</dbReference>
<name>A0A450YIQ6_9GAMM</name>
<evidence type="ECO:0000313" key="1">
    <source>
        <dbReference type="EMBL" id="VFK41343.1"/>
    </source>
</evidence>
<dbReference type="AlphaFoldDB" id="A0A450YIQ6"/>
<proteinExistence type="predicted"/>
<reference evidence="1" key="1">
    <citation type="submission" date="2019-02" db="EMBL/GenBank/DDBJ databases">
        <authorList>
            <person name="Gruber-Vodicka R. H."/>
            <person name="Seah K. B. B."/>
        </authorList>
    </citation>
    <scope>NUCLEOTIDE SEQUENCE</scope>
    <source>
        <strain evidence="2">BECK_BZ123</strain>
        <strain evidence="1">BECK_BZ125</strain>
        <strain evidence="3">BECK_BZ126</strain>
    </source>
</reference>
<sequence>METIDICAKVQLDKWVADMNRLFPNWPYFHITFTVSS</sequence>